<organism evidence="2 3">
    <name type="scientific">Microlunatus phosphovorus (strain ATCC 700054 / DSM 10555 / JCM 9379 / NBRC 101784 / NCIMB 13414 / VKM Ac-1990 / NM-1)</name>
    <dbReference type="NCBI Taxonomy" id="1032480"/>
    <lineage>
        <taxon>Bacteria</taxon>
        <taxon>Bacillati</taxon>
        <taxon>Actinomycetota</taxon>
        <taxon>Actinomycetes</taxon>
        <taxon>Propionibacteriales</taxon>
        <taxon>Propionibacteriaceae</taxon>
        <taxon>Microlunatus</taxon>
    </lineage>
</organism>
<sequence>MCNSGPTRTATARTADPALNQLGLDSRAVLTYRQHQRETYRVSQNGPASCANIHAGPLAYPDILTLTPPTATDQSPNPTMTPSSPTTTAPPSDNETLNSKP</sequence>
<dbReference type="HOGENOM" id="CLU_2288298_0_0_11"/>
<name>F5XT19_MICPN</name>
<dbReference type="AlphaFoldDB" id="F5XT19"/>
<feature type="region of interest" description="Disordered" evidence="1">
    <location>
        <begin position="64"/>
        <end position="101"/>
    </location>
</feature>
<keyword evidence="3" id="KW-1185">Reference proteome</keyword>
<dbReference type="EMBL" id="AP012204">
    <property type="protein sequence ID" value="BAK34891.1"/>
    <property type="molecule type" value="Genomic_DNA"/>
</dbReference>
<evidence type="ECO:0000313" key="2">
    <source>
        <dbReference type="EMBL" id="BAK34891.1"/>
    </source>
</evidence>
<gene>
    <name evidence="2" type="ordered locus">MLP_18770</name>
</gene>
<accession>F5XT19</accession>
<reference evidence="2 3" key="1">
    <citation type="submission" date="2011-05" db="EMBL/GenBank/DDBJ databases">
        <title>Whole genome sequence of Microlunatus phosphovorus NM-1.</title>
        <authorList>
            <person name="Hosoyama A."/>
            <person name="Sasaki K."/>
            <person name="Harada T."/>
            <person name="Igarashi R."/>
            <person name="Kawakoshi A."/>
            <person name="Sasagawa M."/>
            <person name="Fukada J."/>
            <person name="Nakamura S."/>
            <person name="Katano Y."/>
            <person name="Hanada S."/>
            <person name="Kamagata Y."/>
            <person name="Nakamura N."/>
            <person name="Yamazaki S."/>
            <person name="Fujita N."/>
        </authorList>
    </citation>
    <scope>NUCLEOTIDE SEQUENCE [LARGE SCALE GENOMIC DNA]</scope>
    <source>
        <strain evidence="3">ATCC 700054 / DSM 10555 / JCM 9379 / NBRC 101784 / NCIMB 13414 / VKM Ac-1990 / NM-1</strain>
    </source>
</reference>
<dbReference type="KEGG" id="mph:MLP_18770"/>
<feature type="compositionally biased region" description="Low complexity" evidence="1">
    <location>
        <begin position="75"/>
        <end position="92"/>
    </location>
</feature>
<dbReference type="Proteomes" id="UP000007947">
    <property type="component" value="Chromosome"/>
</dbReference>
<proteinExistence type="predicted"/>
<evidence type="ECO:0000256" key="1">
    <source>
        <dbReference type="SAM" id="MobiDB-lite"/>
    </source>
</evidence>
<protein>
    <submittedName>
        <fullName evidence="2">Uncharacterized protein</fullName>
    </submittedName>
</protein>
<evidence type="ECO:0000313" key="3">
    <source>
        <dbReference type="Proteomes" id="UP000007947"/>
    </source>
</evidence>
<dbReference type="STRING" id="1032480.MLP_18770"/>